<dbReference type="EMBL" id="LAZR01061023">
    <property type="protein sequence ID" value="KKK64441.1"/>
    <property type="molecule type" value="Genomic_DNA"/>
</dbReference>
<name>A0A0F8ZWW2_9ZZZZ</name>
<evidence type="ECO:0000313" key="1">
    <source>
        <dbReference type="EMBL" id="KKK64441.1"/>
    </source>
</evidence>
<dbReference type="AlphaFoldDB" id="A0A0F8ZWW2"/>
<gene>
    <name evidence="1" type="ORF">LCGC14_2984150</name>
</gene>
<proteinExistence type="predicted"/>
<reference evidence="1" key="1">
    <citation type="journal article" date="2015" name="Nature">
        <title>Complex archaea that bridge the gap between prokaryotes and eukaryotes.</title>
        <authorList>
            <person name="Spang A."/>
            <person name="Saw J.H."/>
            <person name="Jorgensen S.L."/>
            <person name="Zaremba-Niedzwiedzka K."/>
            <person name="Martijn J."/>
            <person name="Lind A.E."/>
            <person name="van Eijk R."/>
            <person name="Schleper C."/>
            <person name="Guy L."/>
            <person name="Ettema T.J."/>
        </authorList>
    </citation>
    <scope>NUCLEOTIDE SEQUENCE</scope>
</reference>
<comment type="caution">
    <text evidence="1">The sequence shown here is derived from an EMBL/GenBank/DDBJ whole genome shotgun (WGS) entry which is preliminary data.</text>
</comment>
<accession>A0A0F8ZWW2</accession>
<organism evidence="1">
    <name type="scientific">marine sediment metagenome</name>
    <dbReference type="NCBI Taxonomy" id="412755"/>
    <lineage>
        <taxon>unclassified sequences</taxon>
        <taxon>metagenomes</taxon>
        <taxon>ecological metagenomes</taxon>
    </lineage>
</organism>
<sequence>MYLLNWPWKNLDKVDPIAYVYLRNMIGKMYGNKHNDVYHEKNISELIIRDLKYDK</sequence>
<protein>
    <submittedName>
        <fullName evidence="1">Uncharacterized protein</fullName>
    </submittedName>
</protein>